<dbReference type="CDD" id="cd06145">
    <property type="entry name" value="REX1_like"/>
    <property type="match status" value="1"/>
</dbReference>
<keyword evidence="2" id="KW-0540">Nuclease</keyword>
<comment type="similarity">
    <text evidence="1">Belongs to the REXO1/REXO3 family.</text>
</comment>
<feature type="region of interest" description="Disordered" evidence="5">
    <location>
        <begin position="79"/>
        <end position="165"/>
    </location>
</feature>
<dbReference type="EMBL" id="KN847318">
    <property type="protein sequence ID" value="KIW58987.1"/>
    <property type="molecule type" value="Genomic_DNA"/>
</dbReference>
<feature type="compositionally biased region" description="Basic and acidic residues" evidence="5">
    <location>
        <begin position="83"/>
        <end position="97"/>
    </location>
</feature>
<dbReference type="InterPro" id="IPR047021">
    <property type="entry name" value="REXO1/3/4-like"/>
</dbReference>
<evidence type="ECO:0000256" key="2">
    <source>
        <dbReference type="ARBA" id="ARBA00022722"/>
    </source>
</evidence>
<reference evidence="7 8" key="1">
    <citation type="submission" date="2015-01" db="EMBL/GenBank/DDBJ databases">
        <title>The Genome Sequence of Exophiala xenobiotica CBS118157.</title>
        <authorList>
            <consortium name="The Broad Institute Genomics Platform"/>
            <person name="Cuomo C."/>
            <person name="de Hoog S."/>
            <person name="Gorbushina A."/>
            <person name="Stielow B."/>
            <person name="Teixiera M."/>
            <person name="Abouelleil A."/>
            <person name="Chapman S.B."/>
            <person name="Priest M."/>
            <person name="Young S.K."/>
            <person name="Wortman J."/>
            <person name="Nusbaum C."/>
            <person name="Birren B."/>
        </authorList>
    </citation>
    <scope>NUCLEOTIDE SEQUENCE [LARGE SCALE GENOMIC DNA]</scope>
    <source>
        <strain evidence="7 8">CBS 118157</strain>
    </source>
</reference>
<keyword evidence="3" id="KW-0378">Hydrolase</keyword>
<dbReference type="AlphaFoldDB" id="A0A0D2D9N8"/>
<dbReference type="SUPFAM" id="SSF53098">
    <property type="entry name" value="Ribonuclease H-like"/>
    <property type="match status" value="1"/>
</dbReference>
<dbReference type="InterPro" id="IPR013087">
    <property type="entry name" value="Znf_C2H2_type"/>
</dbReference>
<feature type="domain" description="C2H2-type" evidence="6">
    <location>
        <begin position="333"/>
        <end position="355"/>
    </location>
</feature>
<dbReference type="PANTHER" id="PTHR12801:SF112">
    <property type="entry name" value="RNA EXONUCLEASE 3"/>
    <property type="match status" value="1"/>
</dbReference>
<evidence type="ECO:0000259" key="6">
    <source>
        <dbReference type="PROSITE" id="PS00028"/>
    </source>
</evidence>
<organism evidence="7 8">
    <name type="scientific">Exophiala xenobiotica</name>
    <dbReference type="NCBI Taxonomy" id="348802"/>
    <lineage>
        <taxon>Eukaryota</taxon>
        <taxon>Fungi</taxon>
        <taxon>Dikarya</taxon>
        <taxon>Ascomycota</taxon>
        <taxon>Pezizomycotina</taxon>
        <taxon>Eurotiomycetes</taxon>
        <taxon>Chaetothyriomycetidae</taxon>
        <taxon>Chaetothyriales</taxon>
        <taxon>Herpotrichiellaceae</taxon>
        <taxon>Exophiala</taxon>
    </lineage>
</organism>
<evidence type="ECO:0000313" key="7">
    <source>
        <dbReference type="EMBL" id="KIW58987.1"/>
    </source>
</evidence>
<dbReference type="SMART" id="SM00479">
    <property type="entry name" value="EXOIII"/>
    <property type="match status" value="1"/>
</dbReference>
<evidence type="ECO:0000256" key="3">
    <source>
        <dbReference type="ARBA" id="ARBA00022801"/>
    </source>
</evidence>
<dbReference type="GeneID" id="25325383"/>
<evidence type="ECO:0000256" key="5">
    <source>
        <dbReference type="SAM" id="MobiDB-lite"/>
    </source>
</evidence>
<evidence type="ECO:0000313" key="8">
    <source>
        <dbReference type="Proteomes" id="UP000054342"/>
    </source>
</evidence>
<keyword evidence="8" id="KW-1185">Reference proteome</keyword>
<dbReference type="PROSITE" id="PS00028">
    <property type="entry name" value="ZINC_FINGER_C2H2_1"/>
    <property type="match status" value="1"/>
</dbReference>
<evidence type="ECO:0000256" key="4">
    <source>
        <dbReference type="ARBA" id="ARBA00022839"/>
    </source>
</evidence>
<dbReference type="Gene3D" id="3.30.420.10">
    <property type="entry name" value="Ribonuclease H-like superfamily/Ribonuclease H"/>
    <property type="match status" value="1"/>
</dbReference>
<dbReference type="GO" id="GO:0005634">
    <property type="term" value="C:nucleus"/>
    <property type="evidence" value="ECO:0007669"/>
    <property type="project" value="TreeGrafter"/>
</dbReference>
<name>A0A0D2D9N8_9EURO</name>
<protein>
    <recommendedName>
        <fullName evidence="6">C2H2-type domain-containing protein</fullName>
    </recommendedName>
</protein>
<dbReference type="PANTHER" id="PTHR12801">
    <property type="entry name" value="RNA EXONUCLEASE REXO1 / RECO3 FAMILY MEMBER-RELATED"/>
    <property type="match status" value="1"/>
</dbReference>
<dbReference type="InterPro" id="IPR012337">
    <property type="entry name" value="RNaseH-like_sf"/>
</dbReference>
<dbReference type="GO" id="GO:0003676">
    <property type="term" value="F:nucleic acid binding"/>
    <property type="evidence" value="ECO:0007669"/>
    <property type="project" value="InterPro"/>
</dbReference>
<gene>
    <name evidence="7" type="ORF">PV05_03475</name>
</gene>
<accession>A0A0D2D9N8</accession>
<dbReference type="OrthoDB" id="3996471at2759"/>
<evidence type="ECO:0000256" key="1">
    <source>
        <dbReference type="ARBA" id="ARBA00006357"/>
    </source>
</evidence>
<dbReference type="HOGENOM" id="CLU_022453_4_0_1"/>
<dbReference type="STRING" id="348802.A0A0D2D9N8"/>
<dbReference type="InterPro" id="IPR036397">
    <property type="entry name" value="RNaseH_sf"/>
</dbReference>
<dbReference type="RefSeq" id="XP_013319571.1">
    <property type="nucleotide sequence ID" value="XM_013464117.1"/>
</dbReference>
<dbReference type="Proteomes" id="UP000054342">
    <property type="component" value="Unassembled WGS sequence"/>
</dbReference>
<dbReference type="InterPro" id="IPR034922">
    <property type="entry name" value="REX1-like_exo"/>
</dbReference>
<dbReference type="InterPro" id="IPR013520">
    <property type="entry name" value="Ribonucl_H"/>
</dbReference>
<keyword evidence="4" id="KW-0269">Exonuclease</keyword>
<proteinExistence type="inferred from homology"/>
<sequence length="643" mass="70187">MFSALGLFKGIACPRQYECSLPTCIFSHEATTSPPNVHDQVGSAQEYDPFSAGEILSPPPKRRRLEIPETGKDIEQTVNPAATRRDVDVPRLSDRRPTSPTPIAISTVRNDGLSRKALHGGVRPVTKPTPASVARTVSPPPTRDGKATTASDGRRPTKAESLTPRNVARAPAVLKTRLAILQKLHEQMQAQNAKLAAMKDPRKTLVLKEQELITFALDEEEAATKLGENIYKNALAQKVLRIKKMTTDEWVKAVSHWTGTKSNNVSQGKERNTVPDEISTGLATLNEQIAVLKHLRTPIEGLEAFGYVTSKPTDKDIASAKAGIAAAAGYESCDRCGTRFQVFPGRDQHGRLTSHGKCRYHWAKPYLAGGSKATRILGQSEAIYPCCNKSQGSEGCSEAATHVFYVKDPKRLASILQFEHTPPKADVLRRQPVSFDCEMGYTTLGMEVIRVTAVTWPENRLLLDVLVRPYGEILDLNTRFSGVTPEAFANAPPHQPTSAKDVIASAEGDALALRKVGSPAAARDLLFEHLSPDTPLIGHAIENDLNVCRLIHPFIVDTVLLYPHPRGLPIRYGLRMLSQKYLSKSIQAAGEAGHDSKEDAVATGELVVKKVAEKWGNMRRQGWAFVDGLLTAPDEIESVEPGG</sequence>
<dbReference type="GO" id="GO:0004527">
    <property type="term" value="F:exonuclease activity"/>
    <property type="evidence" value="ECO:0007669"/>
    <property type="project" value="UniProtKB-KW"/>
</dbReference>